<keyword evidence="2" id="KW-1185">Reference proteome</keyword>
<name>S8DQ04_FOMSC</name>
<sequence>MGKNKKSIAPDEQHLHLERPPGQISASIADTHTHLHSTFSTYRSKYPAGQYTTVFDFVRGIYAGRDVDALVDVWCEAPVLKTQWRELADSAILEEDRKGKWAGTEYWFVMGTHEAEHYSDEVEADILEAMSHPRCVGWGEIGLDYHYENSPRDRQQEVFARQLRHAVGLGKPLTIHTRESEEDTERILKEVVPKDHKIHVHCYTDSPEWAARMLDHFPNLYIGITGVITYSSNLNTANVIRNFATTPSSHLRILLETDAPFMVPSNVYETALKGVKRLPLSHSGMIPWTAEFVANIANEARQALGAEGEVWDADKVMRIARENARTVYGI</sequence>
<proteinExistence type="predicted"/>
<dbReference type="Proteomes" id="UP000015241">
    <property type="component" value="Unassembled WGS sequence"/>
</dbReference>
<organism evidence="1 2">
    <name type="scientific">Fomitopsis schrenkii</name>
    <name type="common">Brown rot fungus</name>
    <dbReference type="NCBI Taxonomy" id="2126942"/>
    <lineage>
        <taxon>Eukaryota</taxon>
        <taxon>Fungi</taxon>
        <taxon>Dikarya</taxon>
        <taxon>Basidiomycota</taxon>
        <taxon>Agaricomycotina</taxon>
        <taxon>Agaricomycetes</taxon>
        <taxon>Polyporales</taxon>
        <taxon>Fomitopsis</taxon>
    </lineage>
</organism>
<dbReference type="GO" id="GO:0016788">
    <property type="term" value="F:hydrolase activity, acting on ester bonds"/>
    <property type="evidence" value="ECO:0007669"/>
    <property type="project" value="InterPro"/>
</dbReference>
<dbReference type="InParanoid" id="S8DQ04"/>
<evidence type="ECO:0000313" key="1">
    <source>
        <dbReference type="EMBL" id="EPS95401.1"/>
    </source>
</evidence>
<dbReference type="PANTHER" id="PTHR46363">
    <property type="entry name" value="DEOXYRIBONUCLEASE TATDN2-RELATED"/>
    <property type="match status" value="1"/>
</dbReference>
<reference evidence="1 2" key="1">
    <citation type="journal article" date="2012" name="Science">
        <title>The Paleozoic origin of enzymatic lignin decomposition reconstructed from 31 fungal genomes.</title>
        <authorList>
            <person name="Floudas D."/>
            <person name="Binder M."/>
            <person name="Riley R."/>
            <person name="Barry K."/>
            <person name="Blanchette R.A."/>
            <person name="Henrissat B."/>
            <person name="Martinez A.T."/>
            <person name="Otillar R."/>
            <person name="Spatafora J.W."/>
            <person name="Yadav J.S."/>
            <person name="Aerts A."/>
            <person name="Benoit I."/>
            <person name="Boyd A."/>
            <person name="Carlson A."/>
            <person name="Copeland A."/>
            <person name="Coutinho P.M."/>
            <person name="de Vries R.P."/>
            <person name="Ferreira P."/>
            <person name="Findley K."/>
            <person name="Foster B."/>
            <person name="Gaskell J."/>
            <person name="Glotzer D."/>
            <person name="Gorecki P."/>
            <person name="Heitman J."/>
            <person name="Hesse C."/>
            <person name="Hori C."/>
            <person name="Igarashi K."/>
            <person name="Jurgens J.A."/>
            <person name="Kallen N."/>
            <person name="Kersten P."/>
            <person name="Kohler A."/>
            <person name="Kuees U."/>
            <person name="Kumar T.K.A."/>
            <person name="Kuo A."/>
            <person name="LaButti K."/>
            <person name="Larrondo L.F."/>
            <person name="Lindquist E."/>
            <person name="Ling A."/>
            <person name="Lombard V."/>
            <person name="Lucas S."/>
            <person name="Lundell T."/>
            <person name="Martin R."/>
            <person name="McLaughlin D.J."/>
            <person name="Morgenstern I."/>
            <person name="Morin E."/>
            <person name="Murat C."/>
            <person name="Nagy L.G."/>
            <person name="Nolan M."/>
            <person name="Ohm R.A."/>
            <person name="Patyshakuliyeva A."/>
            <person name="Rokas A."/>
            <person name="Ruiz-Duenas F.J."/>
            <person name="Sabat G."/>
            <person name="Salamov A."/>
            <person name="Samejima M."/>
            <person name="Schmutz J."/>
            <person name="Slot J.C."/>
            <person name="St John F."/>
            <person name="Stenlid J."/>
            <person name="Sun H."/>
            <person name="Sun S."/>
            <person name="Syed K."/>
            <person name="Tsang A."/>
            <person name="Wiebenga A."/>
            <person name="Young D."/>
            <person name="Pisabarro A."/>
            <person name="Eastwood D.C."/>
            <person name="Martin F."/>
            <person name="Cullen D."/>
            <person name="Grigoriev I.V."/>
            <person name="Hibbett D.S."/>
        </authorList>
    </citation>
    <scope>NUCLEOTIDE SEQUENCE</scope>
    <source>
        <strain evidence="2">FP-58527</strain>
    </source>
</reference>
<dbReference type="EMBL" id="KE504208">
    <property type="protein sequence ID" value="EPS95401.1"/>
    <property type="molecule type" value="Genomic_DNA"/>
</dbReference>
<dbReference type="InterPro" id="IPR001130">
    <property type="entry name" value="TatD-like"/>
</dbReference>
<dbReference type="Gene3D" id="3.20.20.140">
    <property type="entry name" value="Metal-dependent hydrolases"/>
    <property type="match status" value="1"/>
</dbReference>
<dbReference type="HOGENOM" id="CLU_031506_2_0_1"/>
<evidence type="ECO:0000313" key="2">
    <source>
        <dbReference type="Proteomes" id="UP000015241"/>
    </source>
</evidence>
<gene>
    <name evidence="1" type="ORF">FOMPIDRAFT_1038523</name>
</gene>
<evidence type="ECO:0008006" key="3">
    <source>
        <dbReference type="Google" id="ProtNLM"/>
    </source>
</evidence>
<dbReference type="eggNOG" id="KOG3020">
    <property type="taxonomic scope" value="Eukaryota"/>
</dbReference>
<dbReference type="OrthoDB" id="6079689at2759"/>
<dbReference type="InterPro" id="IPR032466">
    <property type="entry name" value="Metal_Hydrolase"/>
</dbReference>
<accession>S8DQ04</accession>
<dbReference type="SUPFAM" id="SSF51556">
    <property type="entry name" value="Metallo-dependent hydrolases"/>
    <property type="match status" value="1"/>
</dbReference>
<dbReference type="CDD" id="cd01310">
    <property type="entry name" value="TatD_DNAse"/>
    <property type="match status" value="1"/>
</dbReference>
<dbReference type="AlphaFoldDB" id="S8DQ04"/>
<dbReference type="Pfam" id="PF01026">
    <property type="entry name" value="TatD_DNase"/>
    <property type="match status" value="1"/>
</dbReference>
<dbReference type="PANTHER" id="PTHR46363:SF1">
    <property type="entry name" value="DEOXYRIBONUCLEASE TATDN2-RELATED"/>
    <property type="match status" value="1"/>
</dbReference>
<protein>
    <recommendedName>
        <fullName evidence="3">Metallo-dependent hydrolase</fullName>
    </recommendedName>
</protein>